<comment type="caution">
    <text evidence="4">The sequence shown here is derived from an EMBL/GenBank/DDBJ whole genome shotgun (WGS) entry which is preliminary data.</text>
</comment>
<protein>
    <recommendedName>
        <fullName evidence="3">BHLH domain-containing protein</fullName>
    </recommendedName>
</protein>
<reference evidence="4 5" key="1">
    <citation type="journal article" date="2018" name="IMA Fungus">
        <title>IMA Genome-F 9: Draft genome sequence of Annulohypoxylon stygium, Aspergillus mulundensis, Berkeleyomyces basicola (syn. Thielaviopsis basicola), Ceratocystis smalleyi, two Cercospora beticola strains, Coleophoma cylindrospora, Fusarium fracticaudum, Phialophora cf. hyalina, and Morchella septimelata.</title>
        <authorList>
            <person name="Wingfield B.D."/>
            <person name="Bills G.F."/>
            <person name="Dong Y."/>
            <person name="Huang W."/>
            <person name="Nel W.J."/>
            <person name="Swalarsk-Parry B.S."/>
            <person name="Vaghefi N."/>
            <person name="Wilken P.M."/>
            <person name="An Z."/>
            <person name="de Beer Z.W."/>
            <person name="De Vos L."/>
            <person name="Chen L."/>
            <person name="Duong T.A."/>
            <person name="Gao Y."/>
            <person name="Hammerbacher A."/>
            <person name="Kikkert J.R."/>
            <person name="Li Y."/>
            <person name="Li H."/>
            <person name="Li K."/>
            <person name="Li Q."/>
            <person name="Liu X."/>
            <person name="Ma X."/>
            <person name="Naidoo K."/>
            <person name="Pethybridge S.J."/>
            <person name="Sun J."/>
            <person name="Steenkamp E.T."/>
            <person name="van der Nest M.A."/>
            <person name="van Wyk S."/>
            <person name="Wingfield M.J."/>
            <person name="Xiong C."/>
            <person name="Yue Q."/>
            <person name="Zhang X."/>
        </authorList>
    </citation>
    <scope>NUCLEOTIDE SEQUENCE [LARGE SCALE GENOMIC DNA]</scope>
    <source>
        <strain evidence="4 5">BP5796</strain>
    </source>
</reference>
<feature type="compositionally biased region" description="Low complexity" evidence="2">
    <location>
        <begin position="327"/>
        <end position="336"/>
    </location>
</feature>
<dbReference type="Gene3D" id="4.10.280.10">
    <property type="entry name" value="Helix-loop-helix DNA-binding domain"/>
    <property type="match status" value="1"/>
</dbReference>
<feature type="region of interest" description="Disordered" evidence="2">
    <location>
        <begin position="246"/>
        <end position="374"/>
    </location>
</feature>
<dbReference type="EMBL" id="PDLN01000016">
    <property type="protein sequence ID" value="RDW63910.1"/>
    <property type="molecule type" value="Genomic_DNA"/>
</dbReference>
<evidence type="ECO:0000256" key="2">
    <source>
        <dbReference type="SAM" id="MobiDB-lite"/>
    </source>
</evidence>
<feature type="compositionally biased region" description="Low complexity" evidence="2">
    <location>
        <begin position="160"/>
        <end position="170"/>
    </location>
</feature>
<dbReference type="InterPro" id="IPR036638">
    <property type="entry name" value="HLH_DNA-bd_sf"/>
</dbReference>
<dbReference type="AlphaFoldDB" id="A0A3D8QQI8"/>
<gene>
    <name evidence="4" type="ORF">BP5796_10412</name>
</gene>
<proteinExistence type="predicted"/>
<feature type="domain" description="BHLH" evidence="3">
    <location>
        <begin position="582"/>
        <end position="657"/>
    </location>
</feature>
<sequence length="679" mass="72989">MMDSSAVWNGQDPTLSIPSQDDFQQFLDIGNLNFDFQDFNQQQGNGSILHSNSGEVMGMRMDNSNRGGIAQQDTIMQDHVPMTSASSHASIPSTPIAHGHPMGDSISDLDAQIQFLQQQKHHQQQRQLQDQQQRRYFGQQRSIPPTPNSVEMHGSNGHPQFFSQSDSQQQAMYESYQMQAKEQEVRPHGGLDDNLVLTFREQMAFTPLVSPAVTPLEAHFNIPEYTVPGAYFSPLSSPALHAQNEHSSVYDQVHSGTTNSPIDMNLDSHSAPTSSVALSKKPSRKALQKPRSSRPSVRQSPIVKPKRRKPGSTAGISSQALGDIIEPSNASPNNANTARSLTASRENSESESISPEHLSDMAPPPIPRQGSIGKSPYMAAQKENGEMQQFSLGAPATPASLMRITKSPSVNHASANQDIDLDDQAMEGFALPEPAAEPGRPPLPRIDTAPDGQMTPTLGPTSVRTPGLHPLPSPAFARPKSAASSSQSPQIEAMNGGPFRKTPLLAARGTKKRGSVSSVHVSPALRPRISPSIKPLLPGGGSVSNDTASLLLASKSNYQNILEGTHLPGVSYPTELSTNLTSKRTSHKIAEQGRRNRINSALQEIATLLPRGNNKDSGGEKSADGVDGADGESKGTGQSASSKASTVEQAIEYIKQLQNEVAAANKRAEEAERKLETKA</sequence>
<feature type="compositionally biased region" description="Polar residues" evidence="2">
    <location>
        <begin position="337"/>
        <end position="353"/>
    </location>
</feature>
<keyword evidence="1" id="KW-0175">Coiled coil</keyword>
<evidence type="ECO:0000259" key="3">
    <source>
        <dbReference type="PROSITE" id="PS50888"/>
    </source>
</evidence>
<dbReference type="GO" id="GO:0046983">
    <property type="term" value="F:protein dimerization activity"/>
    <property type="evidence" value="ECO:0007669"/>
    <property type="project" value="InterPro"/>
</dbReference>
<feature type="region of interest" description="Disordered" evidence="2">
    <location>
        <begin position="81"/>
        <end position="177"/>
    </location>
</feature>
<dbReference type="PROSITE" id="PS50888">
    <property type="entry name" value="BHLH"/>
    <property type="match status" value="1"/>
</dbReference>
<dbReference type="OrthoDB" id="5344169at2759"/>
<evidence type="ECO:0000313" key="4">
    <source>
        <dbReference type="EMBL" id="RDW63910.1"/>
    </source>
</evidence>
<feature type="compositionally biased region" description="Basic and acidic residues" evidence="2">
    <location>
        <begin position="613"/>
        <end position="624"/>
    </location>
</feature>
<feature type="compositionally biased region" description="Low complexity" evidence="2">
    <location>
        <begin position="125"/>
        <end position="141"/>
    </location>
</feature>
<feature type="compositionally biased region" description="Polar residues" evidence="2">
    <location>
        <begin position="454"/>
        <end position="464"/>
    </location>
</feature>
<accession>A0A3D8QQI8</accession>
<dbReference type="InterPro" id="IPR011598">
    <property type="entry name" value="bHLH_dom"/>
</dbReference>
<feature type="compositionally biased region" description="Low complexity" evidence="2">
    <location>
        <begin position="479"/>
        <end position="490"/>
    </location>
</feature>
<name>A0A3D8QQI8_9HELO</name>
<dbReference type="CDD" id="cd11392">
    <property type="entry name" value="bHLH_ScPHO4_like"/>
    <property type="match status" value="1"/>
</dbReference>
<feature type="compositionally biased region" description="Basic residues" evidence="2">
    <location>
        <begin position="281"/>
        <end position="292"/>
    </location>
</feature>
<feature type="coiled-coil region" evidence="1">
    <location>
        <begin position="647"/>
        <end position="674"/>
    </location>
</feature>
<keyword evidence="5" id="KW-1185">Reference proteome</keyword>
<feature type="compositionally biased region" description="Polar residues" evidence="2">
    <location>
        <begin position="83"/>
        <end position="93"/>
    </location>
</feature>
<feature type="region of interest" description="Disordered" evidence="2">
    <location>
        <begin position="432"/>
        <end position="499"/>
    </location>
</feature>
<evidence type="ECO:0000313" key="5">
    <source>
        <dbReference type="Proteomes" id="UP000256328"/>
    </source>
</evidence>
<dbReference type="Pfam" id="PF00010">
    <property type="entry name" value="HLH"/>
    <property type="match status" value="1"/>
</dbReference>
<evidence type="ECO:0000256" key="1">
    <source>
        <dbReference type="SAM" id="Coils"/>
    </source>
</evidence>
<organism evidence="4 5">
    <name type="scientific">Coleophoma crateriformis</name>
    <dbReference type="NCBI Taxonomy" id="565419"/>
    <lineage>
        <taxon>Eukaryota</taxon>
        <taxon>Fungi</taxon>
        <taxon>Dikarya</taxon>
        <taxon>Ascomycota</taxon>
        <taxon>Pezizomycotina</taxon>
        <taxon>Leotiomycetes</taxon>
        <taxon>Helotiales</taxon>
        <taxon>Dermateaceae</taxon>
        <taxon>Coleophoma</taxon>
    </lineage>
</organism>
<feature type="compositionally biased region" description="Polar residues" evidence="2">
    <location>
        <begin position="635"/>
        <end position="647"/>
    </location>
</feature>
<feature type="region of interest" description="Disordered" evidence="2">
    <location>
        <begin position="608"/>
        <end position="647"/>
    </location>
</feature>
<dbReference type="SMART" id="SM00353">
    <property type="entry name" value="HLH"/>
    <property type="match status" value="1"/>
</dbReference>
<feature type="compositionally biased region" description="Polar residues" evidence="2">
    <location>
        <begin position="246"/>
        <end position="277"/>
    </location>
</feature>
<dbReference type="Proteomes" id="UP000256328">
    <property type="component" value="Unassembled WGS sequence"/>
</dbReference>
<dbReference type="SUPFAM" id="SSF47459">
    <property type="entry name" value="HLH, helix-loop-helix DNA-binding domain"/>
    <property type="match status" value="1"/>
</dbReference>